<gene>
    <name evidence="2" type="ORF">PR048_004321</name>
</gene>
<sequence length="947" mass="103951">MGSPEYSPEHLWLPRDPFSTTQISNAQYLGLNSHRSKPARSSTPHPVINKVPSLRRVVCMIPDFVPARKPTGPTLYTGQAPTRKVSTLSQCPPCVTSITLVEVNERNQNQHIMATVNIAARALASQGEPGSIPGGVAHRFLYVGIMSDSAASLWVFSRIYSFPCPCIPALLYIHLIGSPDQSIKTQITSLCSSPGNDPLHLVGVPQLCINAAIQVYVPGLLRLIQLQFQQLYLPLQLPTPHSEVTVEGCGELLESAVTATLTTARKVTSEGGGFENTFCVRGEQVRQRRAKNLQLLDRREHCGFVRGALIPWEKRLPFGGVGVDGVGDKSIPPTLSTTPPFSSEEELQDGRRCACLIARWPFTGDDVVVTSMSQKLSTVDSCNFGKKALRGKVDALWTTGDLVTPLLPMWTELLMLPLLEMVLCIELLIADEGALTYPIQGSYNCCTENYIYQLQCIQCSAEYADLTTHNLRQKMNGHRADTKQAIAGFAIIAQQTAVSHYSLPEEARPASKTSQLHTHIGKRCGSHRETREVYGQWVLKLWRLPLSLMQLNHNEMSQDFPSRVIVITAAESWYRHTQSESKEDSMKQIHTHGITKRKNYVTPISWQDRAKHLQSAGFYVIAVPPKRAYAWGLREGQPHSIQDPAQAIHSFPVPHLAQALLQQCSEDAQLLAQVDVARHLRSSHQQIPQQTTHGSASAIDVLTPGKGKLAGIFSSALPKLASCLSALLRSKQPWQLTPPPHVLEFSDCSTSSRQPQSSSAPTAPSSRPSRGSAPTKIEVINPPCRLSLSYILSSILYSFGLPGITAKAGSGLLEMYFFRRSHVEKEPAPKDSVVATIRQGQEVLLGIACPWFRGNQAVSQTKAYASSQRSTWGTFGSTGTSGSHYPTPQLNCTSNSKGNIVTPSFHTALNTAQPVINFVPGRQAAWPTFEMSMEQCQNEMVEKTGDL</sequence>
<evidence type="ECO:0000313" key="2">
    <source>
        <dbReference type="EMBL" id="KAJ8891768.1"/>
    </source>
</evidence>
<name>A0ABQ9I537_9NEOP</name>
<dbReference type="EMBL" id="JARBHB010000002">
    <property type="protein sequence ID" value="KAJ8891768.1"/>
    <property type="molecule type" value="Genomic_DNA"/>
</dbReference>
<feature type="compositionally biased region" description="Low complexity" evidence="1">
    <location>
        <begin position="749"/>
        <end position="775"/>
    </location>
</feature>
<accession>A0ABQ9I537</accession>
<dbReference type="Proteomes" id="UP001159363">
    <property type="component" value="Chromosome 2"/>
</dbReference>
<keyword evidence="3" id="KW-1185">Reference proteome</keyword>
<feature type="region of interest" description="Disordered" evidence="1">
    <location>
        <begin position="745"/>
        <end position="776"/>
    </location>
</feature>
<evidence type="ECO:0000313" key="3">
    <source>
        <dbReference type="Proteomes" id="UP001159363"/>
    </source>
</evidence>
<organism evidence="2 3">
    <name type="scientific">Dryococelus australis</name>
    <dbReference type="NCBI Taxonomy" id="614101"/>
    <lineage>
        <taxon>Eukaryota</taxon>
        <taxon>Metazoa</taxon>
        <taxon>Ecdysozoa</taxon>
        <taxon>Arthropoda</taxon>
        <taxon>Hexapoda</taxon>
        <taxon>Insecta</taxon>
        <taxon>Pterygota</taxon>
        <taxon>Neoptera</taxon>
        <taxon>Polyneoptera</taxon>
        <taxon>Phasmatodea</taxon>
        <taxon>Verophasmatodea</taxon>
        <taxon>Anareolatae</taxon>
        <taxon>Phasmatidae</taxon>
        <taxon>Eurycanthinae</taxon>
        <taxon>Dryococelus</taxon>
    </lineage>
</organism>
<evidence type="ECO:0000256" key="1">
    <source>
        <dbReference type="SAM" id="MobiDB-lite"/>
    </source>
</evidence>
<proteinExistence type="predicted"/>
<reference evidence="2 3" key="1">
    <citation type="submission" date="2023-02" db="EMBL/GenBank/DDBJ databases">
        <title>LHISI_Scaffold_Assembly.</title>
        <authorList>
            <person name="Stuart O.P."/>
            <person name="Cleave R."/>
            <person name="Magrath M.J.L."/>
            <person name="Mikheyev A.S."/>
        </authorList>
    </citation>
    <scope>NUCLEOTIDE SEQUENCE [LARGE SCALE GENOMIC DNA]</scope>
    <source>
        <strain evidence="2">Daus_M_001</strain>
        <tissue evidence="2">Leg muscle</tissue>
    </source>
</reference>
<protein>
    <submittedName>
        <fullName evidence="2">Uncharacterized protein</fullName>
    </submittedName>
</protein>
<comment type="caution">
    <text evidence="2">The sequence shown here is derived from an EMBL/GenBank/DDBJ whole genome shotgun (WGS) entry which is preliminary data.</text>
</comment>